<organism evidence="2 3">
    <name type="scientific">Steinernema hermaphroditum</name>
    <dbReference type="NCBI Taxonomy" id="289476"/>
    <lineage>
        <taxon>Eukaryota</taxon>
        <taxon>Metazoa</taxon>
        <taxon>Ecdysozoa</taxon>
        <taxon>Nematoda</taxon>
        <taxon>Chromadorea</taxon>
        <taxon>Rhabditida</taxon>
        <taxon>Tylenchina</taxon>
        <taxon>Panagrolaimomorpha</taxon>
        <taxon>Strongyloidoidea</taxon>
        <taxon>Steinernematidae</taxon>
        <taxon>Steinernema</taxon>
    </lineage>
</organism>
<name>A0AA39GXL5_9BILA</name>
<comment type="caution">
    <text evidence="2">The sequence shown here is derived from an EMBL/GenBank/DDBJ whole genome shotgun (WGS) entry which is preliminary data.</text>
</comment>
<sequence>MVRKYLTELQWKKKRRRKKIRRLERRIEVAKIIKDIAEEYTKRLQTKKLDRLDIIVEKREEYLEERLKPEANRMKIKVFDYMERKRPSPPVKEEENSDVSEHSEDSEDPESSKESEESDASEESQGSEHSEESDGSKEFQGSQDSDGSEDSLSQFPAKLRGSPTRVIKIKVNL</sequence>
<keyword evidence="3" id="KW-1185">Reference proteome</keyword>
<evidence type="ECO:0000313" key="3">
    <source>
        <dbReference type="Proteomes" id="UP001175271"/>
    </source>
</evidence>
<feature type="compositionally biased region" description="Low complexity" evidence="1">
    <location>
        <begin position="138"/>
        <end position="154"/>
    </location>
</feature>
<feature type="compositionally biased region" description="Basic and acidic residues" evidence="1">
    <location>
        <begin position="126"/>
        <end position="137"/>
    </location>
</feature>
<gene>
    <name evidence="2" type="ORF">QR680_001032</name>
</gene>
<dbReference type="Proteomes" id="UP001175271">
    <property type="component" value="Unassembled WGS sequence"/>
</dbReference>
<evidence type="ECO:0000256" key="1">
    <source>
        <dbReference type="SAM" id="MobiDB-lite"/>
    </source>
</evidence>
<evidence type="ECO:0000313" key="2">
    <source>
        <dbReference type="EMBL" id="KAK0394961.1"/>
    </source>
</evidence>
<dbReference type="EMBL" id="JAUCMV010000005">
    <property type="protein sequence ID" value="KAK0394961.1"/>
    <property type="molecule type" value="Genomic_DNA"/>
</dbReference>
<protein>
    <submittedName>
        <fullName evidence="2">Uncharacterized protein</fullName>
    </submittedName>
</protein>
<reference evidence="2" key="1">
    <citation type="submission" date="2023-06" db="EMBL/GenBank/DDBJ databases">
        <title>Genomic analysis of the entomopathogenic nematode Steinernema hermaphroditum.</title>
        <authorList>
            <person name="Schwarz E.M."/>
            <person name="Heppert J.K."/>
            <person name="Baniya A."/>
            <person name="Schwartz H.T."/>
            <person name="Tan C.-H."/>
            <person name="Antoshechkin I."/>
            <person name="Sternberg P.W."/>
            <person name="Goodrich-Blair H."/>
            <person name="Dillman A.R."/>
        </authorList>
    </citation>
    <scope>NUCLEOTIDE SEQUENCE</scope>
    <source>
        <strain evidence="2">PS9179</strain>
        <tissue evidence="2">Whole animal</tissue>
    </source>
</reference>
<accession>A0AA39GXL5</accession>
<dbReference type="AlphaFoldDB" id="A0AA39GXL5"/>
<feature type="region of interest" description="Disordered" evidence="1">
    <location>
        <begin position="74"/>
        <end position="173"/>
    </location>
</feature>
<feature type="compositionally biased region" description="Basic and acidic residues" evidence="1">
    <location>
        <begin position="74"/>
        <end position="103"/>
    </location>
</feature>
<proteinExistence type="predicted"/>